<dbReference type="SMART" id="SM00369">
    <property type="entry name" value="LRR_TYP"/>
    <property type="match status" value="3"/>
</dbReference>
<evidence type="ECO:0000313" key="5">
    <source>
        <dbReference type="EMBL" id="CAI9941451.1"/>
    </source>
</evidence>
<dbReference type="Gene3D" id="3.80.10.10">
    <property type="entry name" value="Ribonuclease Inhibitor"/>
    <property type="match status" value="1"/>
</dbReference>
<evidence type="ECO:0000256" key="2">
    <source>
        <dbReference type="ARBA" id="ARBA00022737"/>
    </source>
</evidence>
<name>A0AA86RC07_9EUKA</name>
<gene>
    <name evidence="5" type="ORF">HINF_LOCUS29096</name>
    <name evidence="7" type="ORF">HINF_LOCUS30285</name>
    <name evidence="8" type="ORF">HINF_LOCUS59956</name>
    <name evidence="6" type="ORF">HINF_LOCUS62330</name>
</gene>
<dbReference type="SUPFAM" id="SSF52075">
    <property type="entry name" value="Outer arm dynein light chain 1"/>
    <property type="match status" value="1"/>
</dbReference>
<dbReference type="PANTHER" id="PTHR45712">
    <property type="entry name" value="AGAP008170-PA"/>
    <property type="match status" value="1"/>
</dbReference>
<evidence type="ECO:0008006" key="10">
    <source>
        <dbReference type="Google" id="ProtNLM"/>
    </source>
</evidence>
<keyword evidence="2" id="KW-0677">Repeat</keyword>
<evidence type="ECO:0000313" key="9">
    <source>
        <dbReference type="Proteomes" id="UP001642409"/>
    </source>
</evidence>
<reference evidence="6" key="1">
    <citation type="submission" date="2023-06" db="EMBL/GenBank/DDBJ databases">
        <authorList>
            <person name="Kurt Z."/>
        </authorList>
    </citation>
    <scope>NUCLEOTIDE SEQUENCE</scope>
</reference>
<dbReference type="InterPro" id="IPR050333">
    <property type="entry name" value="SLRP"/>
</dbReference>
<dbReference type="InterPro" id="IPR001611">
    <property type="entry name" value="Leu-rich_rpt"/>
</dbReference>
<evidence type="ECO:0000313" key="6">
    <source>
        <dbReference type="EMBL" id="CAI9974685.1"/>
    </source>
</evidence>
<proteinExistence type="predicted"/>
<reference evidence="7 9" key="2">
    <citation type="submission" date="2024-07" db="EMBL/GenBank/DDBJ databases">
        <authorList>
            <person name="Akdeniz Z."/>
        </authorList>
    </citation>
    <scope>NUCLEOTIDE SEQUENCE [LARGE SCALE GENOMIC DNA]</scope>
</reference>
<dbReference type="PROSITE" id="PS51450">
    <property type="entry name" value="LRR"/>
    <property type="match status" value="2"/>
</dbReference>
<dbReference type="Proteomes" id="UP001642409">
    <property type="component" value="Unassembled WGS sequence"/>
</dbReference>
<dbReference type="InterPro" id="IPR032675">
    <property type="entry name" value="LRR_dom_sf"/>
</dbReference>
<keyword evidence="1" id="KW-0433">Leucine-rich repeat</keyword>
<dbReference type="EMBL" id="CAXDID020000099">
    <property type="protein sequence ID" value="CAL6025447.1"/>
    <property type="molecule type" value="Genomic_DNA"/>
</dbReference>
<accession>A0AA86RC07</accession>
<dbReference type="AlphaFoldDB" id="A0AA86RC07"/>
<evidence type="ECO:0000256" key="3">
    <source>
        <dbReference type="SAM" id="Coils"/>
    </source>
</evidence>
<keyword evidence="3" id="KW-0175">Coiled coil</keyword>
<feature type="coiled-coil region" evidence="3">
    <location>
        <begin position="229"/>
        <end position="277"/>
    </location>
</feature>
<keyword evidence="9" id="KW-1185">Reference proteome</keyword>
<organism evidence="6">
    <name type="scientific">Hexamita inflata</name>
    <dbReference type="NCBI Taxonomy" id="28002"/>
    <lineage>
        <taxon>Eukaryota</taxon>
        <taxon>Metamonada</taxon>
        <taxon>Diplomonadida</taxon>
        <taxon>Hexamitidae</taxon>
        <taxon>Hexamitinae</taxon>
        <taxon>Hexamita</taxon>
    </lineage>
</organism>
<protein>
    <recommendedName>
        <fullName evidence="10">Leucine Rich Repeat family protein</fullName>
    </recommendedName>
</protein>
<evidence type="ECO:0000256" key="1">
    <source>
        <dbReference type="ARBA" id="ARBA00022614"/>
    </source>
</evidence>
<dbReference type="EMBL" id="CATOUU010001153">
    <property type="protein sequence ID" value="CAI9974685.1"/>
    <property type="molecule type" value="Genomic_DNA"/>
</dbReference>
<dbReference type="PANTHER" id="PTHR45712:SF22">
    <property type="entry name" value="INSULIN-LIKE GROWTH FACTOR-BINDING PROTEIN COMPLEX ACID LABILE SUBUNIT"/>
    <property type="match status" value="1"/>
</dbReference>
<evidence type="ECO:0000256" key="4">
    <source>
        <dbReference type="SAM" id="MobiDB-lite"/>
    </source>
</evidence>
<comment type="caution">
    <text evidence="6">The sequence shown here is derived from an EMBL/GenBank/DDBJ whole genome shotgun (WGS) entry which is preliminary data.</text>
</comment>
<dbReference type="Pfam" id="PF13855">
    <property type="entry name" value="LRR_8"/>
    <property type="match status" value="1"/>
</dbReference>
<dbReference type="InterPro" id="IPR003591">
    <property type="entry name" value="Leu-rich_rpt_typical-subtyp"/>
</dbReference>
<sequence>MASLHTSYAKPISIKLLRSIFPQFTSTEQLIEHIQSVKNIDLSGNSLTSVDGLDMLSSLEICQLQDNQIYDLPQIVFDLMQNLRVLNLYNNQISTLPDFSRSHELTELNIAFNPISQLDPNTLPPNLQVISVSGLDVHTVSIQMRFPNIKFVNSPEPVKVVQNEIEQKIHLDAVENTVKQKIEAEELSKPPVRVQTTKAKTLLKPAGVKEPVKGAKSKPTTPQVLNRLKQTEKRDLKEVKEQKVLTEQKINETVNIQEKLNQKYQEALNEINELRMDQFNQRIEQIITESKERVLQNGWEGMVEEEMNQIENADEIEEMQEDEAEEEENK</sequence>
<dbReference type="EMBL" id="CATOUU010000694">
    <property type="protein sequence ID" value="CAI9941451.1"/>
    <property type="molecule type" value="Genomic_DNA"/>
</dbReference>
<evidence type="ECO:0000313" key="8">
    <source>
        <dbReference type="EMBL" id="CAL6080624.1"/>
    </source>
</evidence>
<feature type="region of interest" description="Disordered" evidence="4">
    <location>
        <begin position="308"/>
        <end position="330"/>
    </location>
</feature>
<dbReference type="EMBL" id="CAXDID020000347">
    <property type="protein sequence ID" value="CAL6080624.1"/>
    <property type="molecule type" value="Genomic_DNA"/>
</dbReference>
<evidence type="ECO:0000313" key="7">
    <source>
        <dbReference type="EMBL" id="CAL6025447.1"/>
    </source>
</evidence>